<sequence length="394" mass="41036">MSTEPMSTESEGARAWGERDPQLPPRRAVLVVASTRAAAGTYQDTAGPAGVTALRRAGIECPEPVVVADGEPLRRELHRLLRELPQAERPDLVVTSGGTGMMADDRTPEITAELLDLQLPGLVHALWAEGLQHVRTAVLSRGLAGISGRTLVVNLPGSRGGVKDGMAVIIPLLEHILHQLEGDRDAGHTSPEAPRTEAAPSAASADGAPAAPVEEAVAPVPPAEHGASAADKPPAPPADGYQPSGQQGDHPADLAPSTVVDTWITDQPLDPVGLRAMASASAAGAVVGFSGIVRDHDGGRGVASLDYTAHPQAAEALRAACQEIADAHPGLRMAAAHRIGHLRVGDSAMEVAVGASHRKIAFQACDELVDCIKARVPIWKEQHLDDGGRQWVNL</sequence>
<comment type="pathway">
    <text evidence="1">Cofactor biosynthesis; molybdopterin biosynthesis.</text>
</comment>
<evidence type="ECO:0000256" key="1">
    <source>
        <dbReference type="ARBA" id="ARBA00005046"/>
    </source>
</evidence>
<dbReference type="STRING" id="71999.KPaMU14_01225"/>
<dbReference type="Pfam" id="PF00994">
    <property type="entry name" value="MoCF_biosynth"/>
    <property type="match status" value="1"/>
</dbReference>
<keyword evidence="6" id="KW-1185">Reference proteome</keyword>
<dbReference type="AlphaFoldDB" id="M2YG98"/>
<dbReference type="PANTHER" id="PTHR43764:SF1">
    <property type="entry name" value="MOLYBDOPTERIN MOLYBDOTRANSFERASE"/>
    <property type="match status" value="1"/>
</dbReference>
<comment type="caution">
    <text evidence="5">The sequence shown here is derived from an EMBL/GenBank/DDBJ whole genome shotgun (WGS) entry which is preliminary data.</text>
</comment>
<dbReference type="Gene3D" id="3.40.980.10">
    <property type="entry name" value="MoaB/Mog-like domain"/>
    <property type="match status" value="1"/>
</dbReference>
<dbReference type="Gene3D" id="3.90.1170.40">
    <property type="entry name" value="Molybdopterin biosynthesis MoaE subunit"/>
    <property type="match status" value="1"/>
</dbReference>
<feature type="region of interest" description="Disordered" evidence="3">
    <location>
        <begin position="1"/>
        <end position="22"/>
    </location>
</feature>
<name>M2YG98_9MICC</name>
<protein>
    <recommendedName>
        <fullName evidence="4">MoaB/Mog domain-containing protein</fullName>
    </recommendedName>
</protein>
<dbReference type="InterPro" id="IPR036425">
    <property type="entry name" value="MoaB/Mog-like_dom_sf"/>
</dbReference>
<dbReference type="GO" id="GO:0006777">
    <property type="term" value="P:Mo-molybdopterin cofactor biosynthetic process"/>
    <property type="evidence" value="ECO:0007669"/>
    <property type="project" value="UniProtKB-KW"/>
</dbReference>
<keyword evidence="2" id="KW-0501">Molybdenum cofactor biosynthesis</keyword>
<dbReference type="InterPro" id="IPR036563">
    <property type="entry name" value="MoaE_sf"/>
</dbReference>
<evidence type="ECO:0000256" key="2">
    <source>
        <dbReference type="ARBA" id="ARBA00023150"/>
    </source>
</evidence>
<evidence type="ECO:0000313" key="6">
    <source>
        <dbReference type="Proteomes" id="UP000009877"/>
    </source>
</evidence>
<dbReference type="SUPFAM" id="SSF54690">
    <property type="entry name" value="Molybdopterin synthase subunit MoaE"/>
    <property type="match status" value="1"/>
</dbReference>
<feature type="domain" description="MoaB/Mog" evidence="4">
    <location>
        <begin position="28"/>
        <end position="176"/>
    </location>
</feature>
<feature type="compositionally biased region" description="Low complexity" evidence="3">
    <location>
        <begin position="190"/>
        <end position="218"/>
    </location>
</feature>
<dbReference type="RefSeq" id="WP_006213674.1">
    <property type="nucleotide sequence ID" value="NZ_ANHZ02000003.1"/>
</dbReference>
<evidence type="ECO:0000259" key="4">
    <source>
        <dbReference type="SMART" id="SM00852"/>
    </source>
</evidence>
<dbReference type="SUPFAM" id="SSF53218">
    <property type="entry name" value="Molybdenum cofactor biosynthesis proteins"/>
    <property type="match status" value="1"/>
</dbReference>
<organism evidence="5 6">
    <name type="scientific">Kocuria palustris PEL</name>
    <dbReference type="NCBI Taxonomy" id="1236550"/>
    <lineage>
        <taxon>Bacteria</taxon>
        <taxon>Bacillati</taxon>
        <taxon>Actinomycetota</taxon>
        <taxon>Actinomycetes</taxon>
        <taxon>Micrococcales</taxon>
        <taxon>Micrococcaceae</taxon>
        <taxon>Kocuria</taxon>
    </lineage>
</organism>
<dbReference type="InterPro" id="IPR001453">
    <property type="entry name" value="MoaB/Mog_dom"/>
</dbReference>
<dbReference type="EMBL" id="ANHZ02000003">
    <property type="protein sequence ID" value="EME37555.1"/>
    <property type="molecule type" value="Genomic_DNA"/>
</dbReference>
<evidence type="ECO:0000313" key="5">
    <source>
        <dbReference type="EMBL" id="EME37555.1"/>
    </source>
</evidence>
<proteinExistence type="predicted"/>
<feature type="region of interest" description="Disordered" evidence="3">
    <location>
        <begin position="184"/>
        <end position="255"/>
    </location>
</feature>
<dbReference type="SMART" id="SM00852">
    <property type="entry name" value="MoCF_biosynth"/>
    <property type="match status" value="1"/>
</dbReference>
<dbReference type="CDD" id="cd00756">
    <property type="entry name" value="MoaE"/>
    <property type="match status" value="1"/>
</dbReference>
<dbReference type="InterPro" id="IPR051920">
    <property type="entry name" value="MPT_Adenylyltrnsfr/MoaC-Rel"/>
</dbReference>
<evidence type="ECO:0000256" key="3">
    <source>
        <dbReference type="SAM" id="MobiDB-lite"/>
    </source>
</evidence>
<accession>M2YG98</accession>
<gene>
    <name evidence="5" type="ORF">C884_01606</name>
</gene>
<dbReference type="Pfam" id="PF02391">
    <property type="entry name" value="MoaE"/>
    <property type="match status" value="1"/>
</dbReference>
<feature type="compositionally biased region" description="Polar residues" evidence="3">
    <location>
        <begin position="1"/>
        <end position="10"/>
    </location>
</feature>
<dbReference type="PANTHER" id="PTHR43764">
    <property type="entry name" value="MOLYBDENUM COFACTOR BIOSYNTHESIS"/>
    <property type="match status" value="1"/>
</dbReference>
<dbReference type="Proteomes" id="UP000009877">
    <property type="component" value="Unassembled WGS sequence"/>
</dbReference>
<dbReference type="CDD" id="cd00886">
    <property type="entry name" value="MogA_MoaB"/>
    <property type="match status" value="1"/>
</dbReference>
<reference evidence="5 6" key="1">
    <citation type="journal article" date="2014" name="Genome Announc.">
        <title>Draft Genome Sequence of Kocuria palustris PEL.</title>
        <authorList>
            <person name="Sharma G."/>
            <person name="Khatri I."/>
            <person name="Subramanian S."/>
        </authorList>
    </citation>
    <scope>NUCLEOTIDE SEQUENCE [LARGE SCALE GENOMIC DNA]</scope>
    <source>
        <strain evidence="5 6">PEL</strain>
    </source>
</reference>
<dbReference type="InterPro" id="IPR003448">
    <property type="entry name" value="Mopterin_biosynth_MoaE"/>
</dbReference>